<protein>
    <submittedName>
        <fullName evidence="1">Uncharacterized protein</fullName>
    </submittedName>
</protein>
<accession>A0ABY3QQB3</accession>
<organism evidence="1 2">
    <name type="scientific">Bradyrhizobium barranii</name>
    <dbReference type="NCBI Taxonomy" id="2992140"/>
    <lineage>
        <taxon>Bacteria</taxon>
        <taxon>Pseudomonadati</taxon>
        <taxon>Pseudomonadota</taxon>
        <taxon>Alphaproteobacteria</taxon>
        <taxon>Hyphomicrobiales</taxon>
        <taxon>Nitrobacteraceae</taxon>
        <taxon>Bradyrhizobium</taxon>
    </lineage>
</organism>
<gene>
    <name evidence="1" type="ORF">BjapCC829_06185</name>
</gene>
<reference evidence="1" key="1">
    <citation type="submission" date="2021-11" db="EMBL/GenBank/DDBJ databases">
        <title>Australian commercial rhizobial inoculants.</title>
        <authorList>
            <person name="Kohlmeier M.G."/>
            <person name="O'Hara G.W."/>
            <person name="Colombi E."/>
            <person name="Ramsay J.P."/>
            <person name="Terpolilli J."/>
        </authorList>
    </citation>
    <scope>NUCLEOTIDE SEQUENCE</scope>
    <source>
        <strain evidence="1">CC829</strain>
    </source>
</reference>
<evidence type="ECO:0000313" key="2">
    <source>
        <dbReference type="Proteomes" id="UP001430990"/>
    </source>
</evidence>
<name>A0ABY3QQB3_9BRAD</name>
<sequence>MLLRDGKLPLQFSGHGSQTACAKDPSSIRALPLPTGQRASGGQFLKFPTGAEGKRLQISRGAISASRCLTANALAVNRSPVILPTDESWCDA</sequence>
<keyword evidence="2" id="KW-1185">Reference proteome</keyword>
<dbReference type="EMBL" id="CP088100">
    <property type="protein sequence ID" value="UFW88187.1"/>
    <property type="molecule type" value="Genomic_DNA"/>
</dbReference>
<dbReference type="Proteomes" id="UP001430990">
    <property type="component" value="Chromosome"/>
</dbReference>
<proteinExistence type="predicted"/>
<evidence type="ECO:0000313" key="1">
    <source>
        <dbReference type="EMBL" id="UFW88187.1"/>
    </source>
</evidence>
<dbReference type="RefSeq" id="WP_231143974.1">
    <property type="nucleotide sequence ID" value="NZ_CP088100.1"/>
</dbReference>